<keyword evidence="1" id="KW-0812">Transmembrane</keyword>
<keyword evidence="1" id="KW-1133">Transmembrane helix</keyword>
<dbReference type="GeneID" id="8684044"/>
<accession>C9DG67</accession>
<keyword evidence="3" id="KW-1185">Reference proteome</keyword>
<proteinExistence type="predicted"/>
<organismHost>
    <name type="scientific">Delftia acidovorans</name>
    <name type="common">Pseudomonas acidovorans</name>
    <name type="synonym">Comamonas acidovorans</name>
    <dbReference type="NCBI Taxonomy" id="80866"/>
</organismHost>
<feature type="transmembrane region" description="Helical" evidence="1">
    <location>
        <begin position="37"/>
        <end position="56"/>
    </location>
</feature>
<dbReference type="EMBL" id="GQ357915">
    <property type="protein sequence ID" value="ACV50118.1"/>
    <property type="molecule type" value="Genomic_DNA"/>
</dbReference>
<gene>
    <name evidence="2" type="primary">96</name>
</gene>
<protein>
    <submittedName>
        <fullName evidence="2">Uncharacterized protein</fullName>
    </submittedName>
</protein>
<reference evidence="3" key="1">
    <citation type="submission" date="2009-07" db="EMBL/GenBank/DDBJ databases">
        <authorList>
            <person name="Kropinski A.M."/>
            <person name="Villegas A."/>
            <person name="Lingohr E.J."/>
        </authorList>
    </citation>
    <scope>NUCLEOTIDE SEQUENCE [LARGE SCALE GENOMIC DNA]</scope>
</reference>
<keyword evidence="1" id="KW-0472">Membrane</keyword>
<evidence type="ECO:0000313" key="3">
    <source>
        <dbReference type="Proteomes" id="UP000008986"/>
    </source>
</evidence>
<name>C9DG67_BPW14</name>
<evidence type="ECO:0000256" key="1">
    <source>
        <dbReference type="SAM" id="Phobius"/>
    </source>
</evidence>
<organism evidence="2 3">
    <name type="scientific">Delftia phage PhiW-14</name>
    <name type="common">Deftia acidovorans bacteriophage phiW-14</name>
    <dbReference type="NCBI Taxonomy" id="665032"/>
    <lineage>
        <taxon>Viruses</taxon>
        <taxon>Duplodnaviria</taxon>
        <taxon>Heunggongvirae</taxon>
        <taxon>Uroviricota</taxon>
        <taxon>Caudoviricetes</taxon>
        <taxon>Ionavirus</taxon>
        <taxon>Ionavirus W14</taxon>
    </lineage>
</organism>
<dbReference type="KEGG" id="vg:8684044"/>
<sequence>MFNLREATLDAGVPQSRIDEAMANFDLAKKIHKGMDWIGLWAPFVMLWVCWGGYPAKVDGKWRWKRVTNWEDNKLPERWWKYDNNVSMNGDGWGMILSDGTHTSRFSREEVDSGQTIPIPYTDPAYKGDSYYCKGHHPRSRLARYVWMGLRNRGSLYALEMGHSLDPFKPLEQWGVLNQGKEIDGVKVICCDGVWQLTETKKRGWIEINRNVGFKVNNARTGNVTKAAVTWSPFYFRIRP</sequence>
<dbReference type="Proteomes" id="UP000008986">
    <property type="component" value="Segment"/>
</dbReference>
<evidence type="ECO:0000313" key="2">
    <source>
        <dbReference type="EMBL" id="ACV50118.1"/>
    </source>
</evidence>
<dbReference type="RefSeq" id="YP_003358950.1">
    <property type="nucleotide sequence ID" value="NC_013697.1"/>
</dbReference>